<dbReference type="PANTHER" id="PTHR41773:SF1">
    <property type="entry name" value="RELA_SPOT DOMAIN-CONTAINING PROTEIN"/>
    <property type="match status" value="1"/>
</dbReference>
<comment type="caution">
    <text evidence="2">The sequence shown here is derived from an EMBL/GenBank/DDBJ whole genome shotgun (WGS) entry which is preliminary data.</text>
</comment>
<dbReference type="Gene3D" id="1.10.287.860">
    <property type="entry name" value="Nucleotidyltransferase"/>
    <property type="match status" value="1"/>
</dbReference>
<feature type="domain" description="RelA/SpoT" evidence="1">
    <location>
        <begin position="47"/>
        <end position="173"/>
    </location>
</feature>
<dbReference type="EMBL" id="JAJPWV010000003">
    <property type="protein sequence ID" value="MCD8741167.1"/>
    <property type="molecule type" value="Genomic_DNA"/>
</dbReference>
<name>A0ABS8U5Q7_9SPHI</name>
<organism evidence="2 3">
    <name type="scientific">Mucilaginibacter roseus</name>
    <dbReference type="NCBI Taxonomy" id="1528868"/>
    <lineage>
        <taxon>Bacteria</taxon>
        <taxon>Pseudomonadati</taxon>
        <taxon>Bacteroidota</taxon>
        <taxon>Sphingobacteriia</taxon>
        <taxon>Sphingobacteriales</taxon>
        <taxon>Sphingobacteriaceae</taxon>
        <taxon>Mucilaginibacter</taxon>
    </lineage>
</organism>
<dbReference type="SMART" id="SM00954">
    <property type="entry name" value="RelA_SpoT"/>
    <property type="match status" value="1"/>
</dbReference>
<evidence type="ECO:0000313" key="2">
    <source>
        <dbReference type="EMBL" id="MCD8741167.1"/>
    </source>
</evidence>
<evidence type="ECO:0000313" key="3">
    <source>
        <dbReference type="Proteomes" id="UP001199919"/>
    </source>
</evidence>
<keyword evidence="3" id="KW-1185">Reference proteome</keyword>
<dbReference type="Pfam" id="PF04607">
    <property type="entry name" value="RelA_SpoT"/>
    <property type="match status" value="1"/>
</dbReference>
<reference evidence="2 3" key="1">
    <citation type="submission" date="2021-12" db="EMBL/GenBank/DDBJ databases">
        <title>Mucilaginibacter roseus genome.</title>
        <authorList>
            <person name="Ferreira J.R."/>
            <person name="Newman J.D."/>
        </authorList>
    </citation>
    <scope>NUCLEOTIDE SEQUENCE [LARGE SCALE GENOMIC DNA]</scope>
    <source>
        <strain evidence="2 3">LMG 28454</strain>
    </source>
</reference>
<dbReference type="InterPro" id="IPR043519">
    <property type="entry name" value="NT_sf"/>
</dbReference>
<evidence type="ECO:0000259" key="1">
    <source>
        <dbReference type="SMART" id="SM00954"/>
    </source>
</evidence>
<protein>
    <recommendedName>
        <fullName evidence="1">RelA/SpoT domain-containing protein</fullName>
    </recommendedName>
</protein>
<accession>A0ABS8U5Q7</accession>
<gene>
    <name evidence="2" type="ORF">LT679_11185</name>
</gene>
<dbReference type="InterPro" id="IPR007685">
    <property type="entry name" value="RelA_SpoT"/>
</dbReference>
<proteinExistence type="predicted"/>
<dbReference type="Proteomes" id="UP001199919">
    <property type="component" value="Unassembled WGS sequence"/>
</dbReference>
<dbReference type="PANTHER" id="PTHR41773">
    <property type="entry name" value="GTP PYROPHOSPHATASE-RELATED"/>
    <property type="match status" value="1"/>
</dbReference>
<dbReference type="CDD" id="cd05399">
    <property type="entry name" value="NT_Rel-Spo_like"/>
    <property type="match status" value="1"/>
</dbReference>
<dbReference type="RefSeq" id="WP_232177678.1">
    <property type="nucleotide sequence ID" value="NZ_JAJPWV010000003.1"/>
</dbReference>
<dbReference type="Gene3D" id="3.30.460.10">
    <property type="entry name" value="Beta Polymerase, domain 2"/>
    <property type="match status" value="1"/>
</dbReference>
<sequence>MPKLNKDEAIQWYAQNRGLFKKLSAKINSIILELLEENTIAVHAITNRTKEIESFRTKIDNPKYDDPAEQVTDLAGIRIIAYVEDDLKPICKILEDSFHIDPQNSLDKTNELGTDKVGYRSIHYIARLKEDRLNLPEYKKFKDLKFEIQVRTILQHAWAEIEHDRNYKFNGVLPPEIKRRFKILAGTLELADREFNQLSLDIDKISNSVLVAEQQNILDSIELNSTTLKQFLITKFNALIKKDLLKPILSHDNVILNELNRYGIKNLKDLDSIVPINFIDNLQDIYKQSDSLTFIGLLRDIMIINNADHYFQGVWRNSWGDTDNESFQLYKRYNIDPEYLTNTYGIGLSS</sequence>
<dbReference type="SUPFAM" id="SSF81301">
    <property type="entry name" value="Nucleotidyltransferase"/>
    <property type="match status" value="1"/>
</dbReference>